<feature type="region of interest" description="Disordered" evidence="6">
    <location>
        <begin position="1"/>
        <end position="40"/>
    </location>
</feature>
<comment type="subcellular location">
    <subcellularLocation>
        <location evidence="1">Membrane</location>
        <topology evidence="1">Multi-pass membrane protein</topology>
    </subcellularLocation>
</comment>
<dbReference type="EMBL" id="GL636494">
    <property type="protein sequence ID" value="EFW17636.1"/>
    <property type="molecule type" value="Genomic_DNA"/>
</dbReference>
<reference evidence="8" key="2">
    <citation type="submission" date="2010-03" db="EMBL/GenBank/DDBJ databases">
        <title>The genome sequence of Coccidioides posadasii strain Silveira.</title>
        <authorList>
            <consortium name="The Broad Institute Genome Sequencing Center for Infectious Disease"/>
            <person name="Neafsey D."/>
            <person name="Orbach M."/>
            <person name="Henn M.R."/>
            <person name="Cole G.T."/>
            <person name="Galgiani J."/>
            <person name="Gardner M.J."/>
            <person name="Kirkland T.N."/>
            <person name="Taylor J.W."/>
            <person name="Young S.K."/>
            <person name="Zeng Q."/>
            <person name="Koehrsen M."/>
            <person name="Alvarado L."/>
            <person name="Berlin A."/>
            <person name="Borenstein D."/>
            <person name="Chapman S.B."/>
            <person name="Chen Z."/>
            <person name="Engels R."/>
            <person name="Freedman E."/>
            <person name="Gellesch M."/>
            <person name="Goldberg J."/>
            <person name="Griggs A."/>
            <person name="Gujja S."/>
            <person name="Heilman E."/>
            <person name="Heiman D."/>
            <person name="Howarth C."/>
            <person name="Jen D."/>
            <person name="Larson L."/>
            <person name="Mehta T."/>
            <person name="Neiman D."/>
            <person name="Park D."/>
            <person name="Pearson M."/>
            <person name="Richards J."/>
            <person name="Roberts A."/>
            <person name="Saif S."/>
            <person name="Shea T."/>
            <person name="Shenoy N."/>
            <person name="Sisk P."/>
            <person name="Stolte C."/>
            <person name="Sykes S."/>
            <person name="Walk T."/>
            <person name="White J."/>
            <person name="Yandava C."/>
            <person name="Haas B."/>
            <person name="Nusbaum C."/>
            <person name="Birren B."/>
        </authorList>
    </citation>
    <scope>NUCLEOTIDE SEQUENCE [LARGE SCALE GENOMIC DNA]</scope>
    <source>
        <strain evidence="8">RMSCC 757 / Silveira</strain>
    </source>
</reference>
<evidence type="ECO:0000256" key="3">
    <source>
        <dbReference type="ARBA" id="ARBA00022792"/>
    </source>
</evidence>
<evidence type="ECO:0000256" key="2">
    <source>
        <dbReference type="ARBA" id="ARBA00022692"/>
    </source>
</evidence>
<evidence type="ECO:0000313" key="7">
    <source>
        <dbReference type="EMBL" id="EFW17636.1"/>
    </source>
</evidence>
<gene>
    <name evidence="7" type="ORF">CPSG_06079</name>
</gene>
<feature type="non-terminal residue" evidence="7">
    <location>
        <position position="1"/>
    </location>
</feature>
<dbReference type="InterPro" id="IPR023395">
    <property type="entry name" value="MCP_dom_sf"/>
</dbReference>
<evidence type="ECO:0000256" key="6">
    <source>
        <dbReference type="SAM" id="MobiDB-lite"/>
    </source>
</evidence>
<reference evidence="8" key="1">
    <citation type="journal article" date="2010" name="Genome Res.">
        <title>Population genomic sequencing of Coccidioides fungi reveals recent hybridization and transposon control.</title>
        <authorList>
            <person name="Neafsey D.E."/>
            <person name="Barker B.M."/>
            <person name="Sharpton T.J."/>
            <person name="Stajich J.E."/>
            <person name="Park D.J."/>
            <person name="Whiston E."/>
            <person name="Hung C.-Y."/>
            <person name="McMahan C."/>
            <person name="White J."/>
            <person name="Sykes S."/>
            <person name="Heiman D."/>
            <person name="Young S."/>
            <person name="Zeng Q."/>
            <person name="Abouelleil A."/>
            <person name="Aftuck L."/>
            <person name="Bessette D."/>
            <person name="Brown A."/>
            <person name="FitzGerald M."/>
            <person name="Lui A."/>
            <person name="Macdonald J.P."/>
            <person name="Priest M."/>
            <person name="Orbach M.J."/>
            <person name="Galgiani J.N."/>
            <person name="Kirkland T.N."/>
            <person name="Cole G.T."/>
            <person name="Birren B.W."/>
            <person name="Henn M.R."/>
            <person name="Taylor J.W."/>
            <person name="Rounsley S.D."/>
        </authorList>
    </citation>
    <scope>NUCLEOTIDE SEQUENCE [LARGE SCALE GENOMIC DNA]</scope>
    <source>
        <strain evidence="8">RMSCC 757 / Silveira</strain>
    </source>
</reference>
<dbReference type="AlphaFoldDB" id="E9D8C7"/>
<accession>E9D8C7</accession>
<organism evidence="8">
    <name type="scientific">Coccidioides posadasii (strain RMSCC 757 / Silveira)</name>
    <name type="common">Valley fever fungus</name>
    <dbReference type="NCBI Taxonomy" id="443226"/>
    <lineage>
        <taxon>Eukaryota</taxon>
        <taxon>Fungi</taxon>
        <taxon>Dikarya</taxon>
        <taxon>Ascomycota</taxon>
        <taxon>Pezizomycotina</taxon>
        <taxon>Eurotiomycetes</taxon>
        <taxon>Eurotiomycetidae</taxon>
        <taxon>Onygenales</taxon>
        <taxon>Onygenaceae</taxon>
        <taxon>Coccidioides</taxon>
    </lineage>
</organism>
<keyword evidence="8" id="KW-1185">Reference proteome</keyword>
<dbReference type="VEuPathDB" id="FungiDB:D8B26_000316"/>
<keyword evidence="3" id="KW-0999">Mitochondrion inner membrane</keyword>
<dbReference type="HOGENOM" id="CLU_2176952_0_0_1"/>
<name>E9D8C7_COCPS</name>
<keyword evidence="2" id="KW-0812">Transmembrane</keyword>
<keyword evidence="4" id="KW-1133">Transmembrane helix</keyword>
<dbReference type="Pfam" id="PF00153">
    <property type="entry name" value="Mito_carr"/>
    <property type="match status" value="1"/>
</dbReference>
<evidence type="ECO:0000256" key="5">
    <source>
        <dbReference type="ARBA" id="ARBA00023136"/>
    </source>
</evidence>
<evidence type="ECO:0000256" key="1">
    <source>
        <dbReference type="ARBA" id="ARBA00004141"/>
    </source>
</evidence>
<sequence>AFQESSKHVHSSSTPSSSASHTHQSRLISTSSPSTSTVKPGALILDTSSVVTGLRLIYKTEGFLGWFRGVGPRFLWTSVQSGTMLVLYQFLLKHMESYWGVRELSSASSI</sequence>
<dbReference type="InterPro" id="IPR018108">
    <property type="entry name" value="MCP_transmembrane"/>
</dbReference>
<dbReference type="Proteomes" id="UP000002497">
    <property type="component" value="Unassembled WGS sequence"/>
</dbReference>
<dbReference type="Gene3D" id="1.50.40.10">
    <property type="entry name" value="Mitochondrial carrier domain"/>
    <property type="match status" value="1"/>
</dbReference>
<evidence type="ECO:0000313" key="8">
    <source>
        <dbReference type="Proteomes" id="UP000002497"/>
    </source>
</evidence>
<dbReference type="GO" id="GO:0016020">
    <property type="term" value="C:membrane"/>
    <property type="evidence" value="ECO:0007669"/>
    <property type="project" value="UniProtKB-SubCell"/>
</dbReference>
<keyword evidence="3" id="KW-0496">Mitochondrion</keyword>
<evidence type="ECO:0000256" key="4">
    <source>
        <dbReference type="ARBA" id="ARBA00022989"/>
    </source>
</evidence>
<dbReference type="STRING" id="443226.E9D8C7"/>
<dbReference type="VEuPathDB" id="FungiDB:CPSG_06079"/>
<proteinExistence type="predicted"/>
<feature type="compositionally biased region" description="Low complexity" evidence="6">
    <location>
        <begin position="11"/>
        <end position="22"/>
    </location>
</feature>
<dbReference type="SUPFAM" id="SSF103506">
    <property type="entry name" value="Mitochondrial carrier"/>
    <property type="match status" value="1"/>
</dbReference>
<keyword evidence="5" id="KW-0472">Membrane</keyword>
<protein>
    <submittedName>
        <fullName evidence="7">Mitochondrial carrier protein</fullName>
    </submittedName>
</protein>